<comment type="similarity">
    <text evidence="1">Belongs to the FSIP1 family.</text>
</comment>
<evidence type="ECO:0000256" key="3">
    <source>
        <dbReference type="ARBA" id="ARBA00023054"/>
    </source>
</evidence>
<dbReference type="PANTHER" id="PTHR22012:SF2">
    <property type="entry name" value="FIBROUS SHEATH-INTERACTING PROTEIN 1"/>
    <property type="match status" value="1"/>
</dbReference>
<accession>A0A9Q1I7N7</accession>
<dbReference type="InterPro" id="IPR026246">
    <property type="entry name" value="Fsip1"/>
</dbReference>
<feature type="region of interest" description="Disordered" evidence="4">
    <location>
        <begin position="16"/>
        <end position="38"/>
    </location>
</feature>
<evidence type="ECO:0000256" key="4">
    <source>
        <dbReference type="SAM" id="MobiDB-lite"/>
    </source>
</evidence>
<dbReference type="EMBL" id="JAFJMO010000001">
    <property type="protein sequence ID" value="KAJ8288882.1"/>
    <property type="molecule type" value="Genomic_DNA"/>
</dbReference>
<dbReference type="Proteomes" id="UP001152803">
    <property type="component" value="Unassembled WGS sequence"/>
</dbReference>
<evidence type="ECO:0000256" key="1">
    <source>
        <dbReference type="ARBA" id="ARBA00010495"/>
    </source>
</evidence>
<evidence type="ECO:0000313" key="6">
    <source>
        <dbReference type="Proteomes" id="UP001152803"/>
    </source>
</evidence>
<gene>
    <name evidence="5" type="ORF">COCON_G00015410</name>
</gene>
<dbReference type="PRINTS" id="PR02075">
    <property type="entry name" value="FIBSHEATHIP1"/>
</dbReference>
<evidence type="ECO:0000313" key="5">
    <source>
        <dbReference type="EMBL" id="KAJ8288882.1"/>
    </source>
</evidence>
<feature type="region of interest" description="Disordered" evidence="4">
    <location>
        <begin position="100"/>
        <end position="126"/>
    </location>
</feature>
<protein>
    <recommendedName>
        <fullName evidence="2">Fibrous sheath-interacting protein 1</fullName>
    </recommendedName>
</protein>
<evidence type="ECO:0000256" key="2">
    <source>
        <dbReference type="ARBA" id="ARBA00019480"/>
    </source>
</evidence>
<dbReference type="PANTHER" id="PTHR22012">
    <property type="entry name" value="FIBROUS SHEATH INTERACTING PROTEIN 1"/>
    <property type="match status" value="1"/>
</dbReference>
<sequence>MFHRFSEKISMDITKGSLDSISRPASSERSRPGSRVSSVSLLERRVNHAINGSLVVLNPDIPETQDRMGTPENSCFSKSSEDLLDSILDFELTEATTAQAEDVVESTLPDNTSLYTESDEDTEDPEVKKAIHKMRKLDKILALRISKEMEIKKQGREHQQKIWEELLELKPKEAPERPEEDENTRLFLALSSSTFPSSGEVDYHPVFDTQVPDDQCDWDANCRRDSGRDWFSGESDHSEAADSPKVAHEARVADQAEGRQCRVGGGKKKQDFVKKNIELARDAGSQVLMTDAEKARLEELLRDLDGGDEEEQEDPYLSAVLTSTGEGYAPEPAELDQLLHIDSRLQLLLPVEDFLSLRSQYRAHSLPEGPRAGWDAEGDRLPGEKVLQDMRVTREQETRLREIEQQLEQDQIGMCGRPVLSEGQLSSLLEDCVLALSRMPSVLSGCGAQSPAALLDDPGSPCALLDSAPRLSDSVLSELLRSARSLQSPPLGNHTPCG</sequence>
<keyword evidence="3" id="KW-0175">Coiled coil</keyword>
<dbReference type="AlphaFoldDB" id="A0A9Q1I7N7"/>
<name>A0A9Q1I7N7_CONCO</name>
<dbReference type="Pfam" id="PF15554">
    <property type="entry name" value="FSIP1"/>
    <property type="match status" value="1"/>
</dbReference>
<proteinExistence type="inferred from homology"/>
<reference evidence="5" key="1">
    <citation type="journal article" date="2023" name="Science">
        <title>Genome structures resolve the early diversification of teleost fishes.</title>
        <authorList>
            <person name="Parey E."/>
            <person name="Louis A."/>
            <person name="Montfort J."/>
            <person name="Bouchez O."/>
            <person name="Roques C."/>
            <person name="Iampietro C."/>
            <person name="Lluch J."/>
            <person name="Castinel A."/>
            <person name="Donnadieu C."/>
            <person name="Desvignes T."/>
            <person name="Floi Bucao C."/>
            <person name="Jouanno E."/>
            <person name="Wen M."/>
            <person name="Mejri S."/>
            <person name="Dirks R."/>
            <person name="Jansen H."/>
            <person name="Henkel C."/>
            <person name="Chen W.J."/>
            <person name="Zahm M."/>
            <person name="Cabau C."/>
            <person name="Klopp C."/>
            <person name="Thompson A.W."/>
            <person name="Robinson-Rechavi M."/>
            <person name="Braasch I."/>
            <person name="Lecointre G."/>
            <person name="Bobe J."/>
            <person name="Postlethwait J.H."/>
            <person name="Berthelot C."/>
            <person name="Roest Crollius H."/>
            <person name="Guiguen Y."/>
        </authorList>
    </citation>
    <scope>NUCLEOTIDE SEQUENCE</scope>
    <source>
        <strain evidence="5">Concon-B</strain>
    </source>
</reference>
<keyword evidence="6" id="KW-1185">Reference proteome</keyword>
<comment type="caution">
    <text evidence="5">The sequence shown here is derived from an EMBL/GenBank/DDBJ whole genome shotgun (WGS) entry which is preliminary data.</text>
</comment>
<organism evidence="5 6">
    <name type="scientific">Conger conger</name>
    <name type="common">Conger eel</name>
    <name type="synonym">Muraena conger</name>
    <dbReference type="NCBI Taxonomy" id="82655"/>
    <lineage>
        <taxon>Eukaryota</taxon>
        <taxon>Metazoa</taxon>
        <taxon>Chordata</taxon>
        <taxon>Craniata</taxon>
        <taxon>Vertebrata</taxon>
        <taxon>Euteleostomi</taxon>
        <taxon>Actinopterygii</taxon>
        <taxon>Neopterygii</taxon>
        <taxon>Teleostei</taxon>
        <taxon>Anguilliformes</taxon>
        <taxon>Congridae</taxon>
        <taxon>Conger</taxon>
    </lineage>
</organism>
<dbReference type="OrthoDB" id="9946895at2759"/>